<dbReference type="PROSITE" id="PS50006">
    <property type="entry name" value="FHA_DOMAIN"/>
    <property type="match status" value="1"/>
</dbReference>
<dbReference type="RefSeq" id="WP_220118358.1">
    <property type="nucleotide sequence ID" value="NZ_JAHZUY010000045.1"/>
</dbReference>
<evidence type="ECO:0000313" key="3">
    <source>
        <dbReference type="EMBL" id="MBW8270580.1"/>
    </source>
</evidence>
<gene>
    <name evidence="3" type="ORF">K1J50_13930</name>
</gene>
<evidence type="ECO:0000313" key="4">
    <source>
        <dbReference type="Proteomes" id="UP001519924"/>
    </source>
</evidence>
<dbReference type="CDD" id="cd00060">
    <property type="entry name" value="FHA"/>
    <property type="match status" value="1"/>
</dbReference>
<keyword evidence="4" id="KW-1185">Reference proteome</keyword>
<feature type="non-terminal residue" evidence="3">
    <location>
        <position position="202"/>
    </location>
</feature>
<dbReference type="Pfam" id="PF00498">
    <property type="entry name" value="FHA"/>
    <property type="match status" value="1"/>
</dbReference>
<dbReference type="EMBL" id="JAHZUY010000045">
    <property type="protein sequence ID" value="MBW8270580.1"/>
    <property type="molecule type" value="Genomic_DNA"/>
</dbReference>
<dbReference type="SUPFAM" id="SSF49879">
    <property type="entry name" value="SMAD/FHA domain"/>
    <property type="match status" value="1"/>
</dbReference>
<reference evidence="3 4" key="1">
    <citation type="submission" date="2021-08" db="EMBL/GenBank/DDBJ databases">
        <title>Caldovatus sediminis gen. nov., sp. nov., a moderately thermophilic bacterium isolated from a hot spring.</title>
        <authorList>
            <person name="Hu C.-J."/>
            <person name="Li W.-J."/>
            <person name="Xian W.-D."/>
        </authorList>
    </citation>
    <scope>NUCLEOTIDE SEQUENCE [LARGE SCALE GENOMIC DNA]</scope>
    <source>
        <strain evidence="3 4">SYSU G05006</strain>
    </source>
</reference>
<name>A0ABS7F6Z3_9PROT</name>
<dbReference type="InterPro" id="IPR050923">
    <property type="entry name" value="Cell_Proc_Reg/RNA_Proc"/>
</dbReference>
<evidence type="ECO:0000256" key="1">
    <source>
        <dbReference type="SAM" id="MobiDB-lite"/>
    </source>
</evidence>
<dbReference type="InterPro" id="IPR000253">
    <property type="entry name" value="FHA_dom"/>
</dbReference>
<dbReference type="Proteomes" id="UP001519924">
    <property type="component" value="Unassembled WGS sequence"/>
</dbReference>
<accession>A0ABS7F6Z3</accession>
<evidence type="ECO:0000259" key="2">
    <source>
        <dbReference type="PROSITE" id="PS50006"/>
    </source>
</evidence>
<sequence>MPLLLSVLRCPEAAVPEQRRVAGGDYTIGRGADCDWVLPDPEGILSRRHCVLEFRSGGWQVRDLSTNGTFVNHAAEPIGRDRVKPVEDGDRLRLGGYEIELRIEQDGAGAGAAWEGAAAGPGWAAQDAAADPGWDPLAPPRPAAGAPPALPDDFDPFAEDPSPMPDHRPSVEDVFVPPRAIPAAGALPALDDWDLSPPPAGT</sequence>
<proteinExistence type="predicted"/>
<organism evidence="3 4">
    <name type="scientific">Caldovatus aquaticus</name>
    <dbReference type="NCBI Taxonomy" id="2865671"/>
    <lineage>
        <taxon>Bacteria</taxon>
        <taxon>Pseudomonadati</taxon>
        <taxon>Pseudomonadota</taxon>
        <taxon>Alphaproteobacteria</taxon>
        <taxon>Acetobacterales</taxon>
        <taxon>Roseomonadaceae</taxon>
        <taxon>Caldovatus</taxon>
    </lineage>
</organism>
<protein>
    <submittedName>
        <fullName evidence="3">FHA domain-containing protein</fullName>
    </submittedName>
</protein>
<dbReference type="InterPro" id="IPR008984">
    <property type="entry name" value="SMAD_FHA_dom_sf"/>
</dbReference>
<dbReference type="Gene3D" id="2.60.200.20">
    <property type="match status" value="1"/>
</dbReference>
<dbReference type="PANTHER" id="PTHR23308">
    <property type="entry name" value="NUCLEAR INHIBITOR OF PROTEIN PHOSPHATASE-1"/>
    <property type="match status" value="1"/>
</dbReference>
<feature type="region of interest" description="Disordered" evidence="1">
    <location>
        <begin position="112"/>
        <end position="179"/>
    </location>
</feature>
<dbReference type="SMART" id="SM00240">
    <property type="entry name" value="FHA"/>
    <property type="match status" value="1"/>
</dbReference>
<feature type="compositionally biased region" description="Low complexity" evidence="1">
    <location>
        <begin position="112"/>
        <end position="136"/>
    </location>
</feature>
<comment type="caution">
    <text evidence="3">The sequence shown here is derived from an EMBL/GenBank/DDBJ whole genome shotgun (WGS) entry which is preliminary data.</text>
</comment>
<feature type="domain" description="FHA" evidence="2">
    <location>
        <begin position="26"/>
        <end position="76"/>
    </location>
</feature>